<evidence type="ECO:0000313" key="2">
    <source>
        <dbReference type="Proteomes" id="UP001386955"/>
    </source>
</evidence>
<keyword evidence="2" id="KW-1185">Reference proteome</keyword>
<organism evidence="1 2">
    <name type="scientific">Psophocarpus tetragonolobus</name>
    <name type="common">Winged bean</name>
    <name type="synonym">Dolichos tetragonolobus</name>
    <dbReference type="NCBI Taxonomy" id="3891"/>
    <lineage>
        <taxon>Eukaryota</taxon>
        <taxon>Viridiplantae</taxon>
        <taxon>Streptophyta</taxon>
        <taxon>Embryophyta</taxon>
        <taxon>Tracheophyta</taxon>
        <taxon>Spermatophyta</taxon>
        <taxon>Magnoliopsida</taxon>
        <taxon>eudicotyledons</taxon>
        <taxon>Gunneridae</taxon>
        <taxon>Pentapetalae</taxon>
        <taxon>rosids</taxon>
        <taxon>fabids</taxon>
        <taxon>Fabales</taxon>
        <taxon>Fabaceae</taxon>
        <taxon>Papilionoideae</taxon>
        <taxon>50 kb inversion clade</taxon>
        <taxon>NPAAA clade</taxon>
        <taxon>indigoferoid/millettioid clade</taxon>
        <taxon>Phaseoleae</taxon>
        <taxon>Psophocarpus</taxon>
    </lineage>
</organism>
<accession>A0AAN9XTL5</accession>
<evidence type="ECO:0000313" key="1">
    <source>
        <dbReference type="EMBL" id="KAK7407575.1"/>
    </source>
</evidence>
<sequence length="93" mass="10430">MMGRLRVSDATVGFVRVSFLVQPQQIGKLIFVFPWFKFVLGCSSFNCGVDGLIYVVWENVISSAGYVRTKSLRPVMLSLSLAWFRASVIMSSM</sequence>
<comment type="caution">
    <text evidence="1">The sequence shown here is derived from an EMBL/GenBank/DDBJ whole genome shotgun (WGS) entry which is preliminary data.</text>
</comment>
<gene>
    <name evidence="1" type="ORF">VNO78_09528</name>
</gene>
<dbReference type="AlphaFoldDB" id="A0AAN9XTL5"/>
<dbReference type="Proteomes" id="UP001386955">
    <property type="component" value="Unassembled WGS sequence"/>
</dbReference>
<name>A0AAN9XTL5_PSOTE</name>
<protein>
    <submittedName>
        <fullName evidence="1">Uncharacterized protein</fullName>
    </submittedName>
</protein>
<reference evidence="1 2" key="1">
    <citation type="submission" date="2024-01" db="EMBL/GenBank/DDBJ databases">
        <title>The genomes of 5 underutilized Papilionoideae crops provide insights into root nodulation and disease resistanc.</title>
        <authorList>
            <person name="Jiang F."/>
        </authorList>
    </citation>
    <scope>NUCLEOTIDE SEQUENCE [LARGE SCALE GENOMIC DNA]</scope>
    <source>
        <strain evidence="1">DUOXIRENSHENG_FW03</strain>
        <tissue evidence="1">Leaves</tissue>
    </source>
</reference>
<dbReference type="EMBL" id="JAYMYS010000002">
    <property type="protein sequence ID" value="KAK7407575.1"/>
    <property type="molecule type" value="Genomic_DNA"/>
</dbReference>
<proteinExistence type="predicted"/>